<comment type="caution">
    <text evidence="1">The sequence shown here is derived from an EMBL/GenBank/DDBJ whole genome shotgun (WGS) entry which is preliminary data.</text>
</comment>
<reference evidence="1" key="1">
    <citation type="submission" date="2019-01" db="EMBL/GenBank/DDBJ databases">
        <title>Genomic signatures and co-occurrence patterns of the ultra-small Saccharimodia (Patescibacteria phylum) suggest a symbiotic lifestyle.</title>
        <authorList>
            <person name="Lemos L."/>
            <person name="Medeiros J."/>
            <person name="Andreote F."/>
            <person name="Fernandes G."/>
            <person name="Varani A."/>
            <person name="Oliveira G."/>
            <person name="Pylro V."/>
        </authorList>
    </citation>
    <scope>NUCLEOTIDE SEQUENCE [LARGE SCALE GENOMIC DNA]</scope>
    <source>
        <strain evidence="1">AMD01</strain>
    </source>
</reference>
<sequence length="129" mass="13688">MMNLTAETASPFKESTANHTKKWGRVGVALAGVALAGCSQPNLSAAPPEGSRCVEESARPGDTLNGMVIRAVEKMGKNPDETKPAPVTVAQALAHQRGALRPGDLVKICEQKNTIVYAKLTQPYRPANH</sequence>
<name>A0A4V1J7R8_9BACT</name>
<organism evidence="1 2">
    <name type="scientific">Candidatus Chaera renei</name>
    <dbReference type="NCBI Taxonomy" id="2506947"/>
    <lineage>
        <taxon>Bacteria</taxon>
        <taxon>Candidatus Saccharimonadota</taxon>
        <taxon>Candidatus Saccharimonadia</taxon>
        <taxon>Candidatus Saccharimonadales</taxon>
        <taxon>Candidatus Saccharimonadaceae</taxon>
        <taxon>Candidatus Chaera</taxon>
    </lineage>
</organism>
<dbReference type="Proteomes" id="UP000289269">
    <property type="component" value="Unassembled WGS sequence"/>
</dbReference>
<gene>
    <name evidence="1" type="ORF">EOT04_00135</name>
</gene>
<accession>A0A4V1J7R8</accession>
<evidence type="ECO:0000313" key="2">
    <source>
        <dbReference type="Proteomes" id="UP000289269"/>
    </source>
</evidence>
<dbReference type="AlphaFoldDB" id="A0A4V1J7R8"/>
<evidence type="ECO:0000313" key="1">
    <source>
        <dbReference type="EMBL" id="RWZ82032.1"/>
    </source>
</evidence>
<keyword evidence="2" id="KW-1185">Reference proteome</keyword>
<protein>
    <submittedName>
        <fullName evidence="1">Uncharacterized protein</fullName>
    </submittedName>
</protein>
<dbReference type="EMBL" id="SCKW01000001">
    <property type="protein sequence ID" value="RWZ82032.1"/>
    <property type="molecule type" value="Genomic_DNA"/>
</dbReference>
<proteinExistence type="predicted"/>